<protein>
    <recommendedName>
        <fullName evidence="6">Mitochondrial inner membrane protease ATP23</fullName>
        <ecNumber evidence="6">3.4.24.-</ecNumber>
    </recommendedName>
</protein>
<organism evidence="8 9">
    <name type="scientific">Salvia divinorum</name>
    <name type="common">Maria pastora</name>
    <name type="synonym">Diviner's sage</name>
    <dbReference type="NCBI Taxonomy" id="28513"/>
    <lineage>
        <taxon>Eukaryota</taxon>
        <taxon>Viridiplantae</taxon>
        <taxon>Streptophyta</taxon>
        <taxon>Embryophyta</taxon>
        <taxon>Tracheophyta</taxon>
        <taxon>Spermatophyta</taxon>
        <taxon>Magnoliopsida</taxon>
        <taxon>eudicotyledons</taxon>
        <taxon>Gunneridae</taxon>
        <taxon>Pentapetalae</taxon>
        <taxon>asterids</taxon>
        <taxon>lamiids</taxon>
        <taxon>Lamiales</taxon>
        <taxon>Lamiaceae</taxon>
        <taxon>Nepetoideae</taxon>
        <taxon>Mentheae</taxon>
        <taxon>Salviinae</taxon>
        <taxon>Salvia</taxon>
        <taxon>Salvia subgen. Calosphace</taxon>
    </lineage>
</organism>
<evidence type="ECO:0000256" key="2">
    <source>
        <dbReference type="ARBA" id="ARBA00022670"/>
    </source>
</evidence>
<comment type="similarity">
    <text evidence="1 6">Belongs to the peptidase M76 family.</text>
</comment>
<evidence type="ECO:0000256" key="7">
    <source>
        <dbReference type="SAM" id="MobiDB-lite"/>
    </source>
</evidence>
<accession>A0ABD1GN98</accession>
<reference evidence="8 9" key="1">
    <citation type="submission" date="2024-06" db="EMBL/GenBank/DDBJ databases">
        <title>A chromosome level genome sequence of Diviner's sage (Salvia divinorum).</title>
        <authorList>
            <person name="Ford S.A."/>
            <person name="Ro D.-K."/>
            <person name="Ness R.W."/>
            <person name="Phillips M.A."/>
        </authorList>
    </citation>
    <scope>NUCLEOTIDE SEQUENCE [LARGE SCALE GENOMIC DNA]</scope>
    <source>
        <strain evidence="8">SAF-2024a</strain>
        <tissue evidence="8">Leaf</tissue>
    </source>
</reference>
<evidence type="ECO:0000256" key="3">
    <source>
        <dbReference type="ARBA" id="ARBA00022723"/>
    </source>
</evidence>
<dbReference type="PANTHER" id="PTHR21711:SF0">
    <property type="entry name" value="MITOCHONDRIAL INNER MEMBRANE PROTEASE ATP23 HOMOLOG"/>
    <property type="match status" value="1"/>
</dbReference>
<dbReference type="Proteomes" id="UP001567538">
    <property type="component" value="Unassembled WGS sequence"/>
</dbReference>
<evidence type="ECO:0000256" key="6">
    <source>
        <dbReference type="RuleBase" id="RU364057"/>
    </source>
</evidence>
<evidence type="ECO:0000256" key="5">
    <source>
        <dbReference type="ARBA" id="ARBA00023049"/>
    </source>
</evidence>
<keyword evidence="4 6" id="KW-0378">Hydrolase</keyword>
<gene>
    <name evidence="8" type="ORF">AAHA92_22305</name>
</gene>
<keyword evidence="2 6" id="KW-0645">Protease</keyword>
<keyword evidence="9" id="KW-1185">Reference proteome</keyword>
<dbReference type="Pfam" id="PF09768">
    <property type="entry name" value="Peptidase_M76"/>
    <property type="match status" value="1"/>
</dbReference>
<dbReference type="EMBL" id="JBEAFC010000008">
    <property type="protein sequence ID" value="KAL1545601.1"/>
    <property type="molecule type" value="Genomic_DNA"/>
</dbReference>
<sequence length="201" mass="22138">MGDVDVGSTPSSAGSPAPVRGNGMTLQQCQDIIQKSIKKDPKVKFLIENLEKSGCSIGSNFIRAVNCDRPASAGFARGYGIDICSNYLNFKDEVVQAMIHELIHAYDDCRAANLRWGSSNHQACSEIRANHLSGDCHYVREILRGHLKMDDLRIKGHEPVCVKRRSMQSVAAHHSPAKAKIAVEAVWDTCYNDTAPFDRVP</sequence>
<dbReference type="EC" id="3.4.24.-" evidence="6"/>
<comment type="caution">
    <text evidence="8">The sequence shown here is derived from an EMBL/GenBank/DDBJ whole genome shotgun (WGS) entry which is preliminary data.</text>
</comment>
<feature type="compositionally biased region" description="Low complexity" evidence="7">
    <location>
        <begin position="7"/>
        <end position="18"/>
    </location>
</feature>
<evidence type="ECO:0000313" key="9">
    <source>
        <dbReference type="Proteomes" id="UP001567538"/>
    </source>
</evidence>
<dbReference type="GO" id="GO:0008237">
    <property type="term" value="F:metallopeptidase activity"/>
    <property type="evidence" value="ECO:0007669"/>
    <property type="project" value="UniProtKB-KW"/>
</dbReference>
<evidence type="ECO:0000256" key="1">
    <source>
        <dbReference type="ARBA" id="ARBA00009915"/>
    </source>
</evidence>
<dbReference type="AlphaFoldDB" id="A0ABD1GN98"/>
<proteinExistence type="inferred from homology"/>
<evidence type="ECO:0000256" key="4">
    <source>
        <dbReference type="ARBA" id="ARBA00022801"/>
    </source>
</evidence>
<feature type="region of interest" description="Disordered" evidence="7">
    <location>
        <begin position="1"/>
        <end position="22"/>
    </location>
</feature>
<dbReference type="InterPro" id="IPR019165">
    <property type="entry name" value="Peptidase_M76_ATP23"/>
</dbReference>
<name>A0ABD1GN98_SALDI</name>
<keyword evidence="3 6" id="KW-0479">Metal-binding</keyword>
<dbReference type="GO" id="GO:0046872">
    <property type="term" value="F:metal ion binding"/>
    <property type="evidence" value="ECO:0007669"/>
    <property type="project" value="UniProtKB-KW"/>
</dbReference>
<dbReference type="PANTHER" id="PTHR21711">
    <property type="entry name" value="MITOCHONDRIAL INNER MEMBRANE PROTEASE"/>
    <property type="match status" value="1"/>
</dbReference>
<keyword evidence="5 6" id="KW-0482">Metalloprotease</keyword>
<dbReference type="GO" id="GO:0006508">
    <property type="term" value="P:proteolysis"/>
    <property type="evidence" value="ECO:0007669"/>
    <property type="project" value="UniProtKB-KW"/>
</dbReference>
<evidence type="ECO:0000313" key="8">
    <source>
        <dbReference type="EMBL" id="KAL1545601.1"/>
    </source>
</evidence>